<evidence type="ECO:0000313" key="2">
    <source>
        <dbReference type="Proteomes" id="UP001056120"/>
    </source>
</evidence>
<proteinExistence type="predicted"/>
<protein>
    <submittedName>
        <fullName evidence="1">Uncharacterized protein</fullName>
    </submittedName>
</protein>
<accession>A0ACB9KD24</accession>
<evidence type="ECO:0000313" key="1">
    <source>
        <dbReference type="EMBL" id="KAI3830109.1"/>
    </source>
</evidence>
<reference evidence="2" key="1">
    <citation type="journal article" date="2022" name="Mol. Ecol. Resour.">
        <title>The genomes of chicory, endive, great burdock and yacon provide insights into Asteraceae palaeo-polyploidization history and plant inulin production.</title>
        <authorList>
            <person name="Fan W."/>
            <person name="Wang S."/>
            <person name="Wang H."/>
            <person name="Wang A."/>
            <person name="Jiang F."/>
            <person name="Liu H."/>
            <person name="Zhao H."/>
            <person name="Xu D."/>
            <person name="Zhang Y."/>
        </authorList>
    </citation>
    <scope>NUCLEOTIDE SEQUENCE [LARGE SCALE GENOMIC DNA]</scope>
    <source>
        <strain evidence="2">cv. Yunnan</strain>
    </source>
</reference>
<sequence length="508" mass="57724">MASISTCFTITPSSYSKPSRQFHFSLRARNVNFRTQFVTLGKQHGISNGRRFVSEIRASFNDPSVVATAMVRPGRIVESDKLPAEVRERAMDAVDKCGRRVTVGDVASTAGIKLTEAQKALQAIAADTNGFLEVSDEGDILYVFPEGYRSKLVSKSLWIRTEPYLEKAKSGAAYLVRVTFGTALIASILIVFTTIIAILTSSRKISSDSLIFLMPSPSDLFWYWDPYYHRRGIQKEDSGMNFIEPVFSFVFGDGDPNEGIEEQRWKMIGQYIGSNDGVVTAEELAPYLDVETVVKTDDDSYILPVLLRFDGQPQVDKEGNILYRFPSLQRTAASKKWSKKVLEKMFKERVGGPDKFFKENKWEFSKTCNEERALIGGLGGLNLFGVIVLSAMLRTIEIVEPSPFILFVYKILPLLQLYAAAFFAIPSVRWFLIRKRNAQIEERNRARELRAQALELPDIALKRKILSARDMSTRTVIGQHRIVYTTDKDVSEQDYDKHEWHRRFKDIK</sequence>
<keyword evidence="2" id="KW-1185">Reference proteome</keyword>
<reference evidence="1 2" key="2">
    <citation type="journal article" date="2022" name="Mol. Ecol. Resour.">
        <title>The genomes of chicory, endive, great burdock and yacon provide insights into Asteraceae paleo-polyploidization history and plant inulin production.</title>
        <authorList>
            <person name="Fan W."/>
            <person name="Wang S."/>
            <person name="Wang H."/>
            <person name="Wang A."/>
            <person name="Jiang F."/>
            <person name="Liu H."/>
            <person name="Zhao H."/>
            <person name="Xu D."/>
            <person name="Zhang Y."/>
        </authorList>
    </citation>
    <scope>NUCLEOTIDE SEQUENCE [LARGE SCALE GENOMIC DNA]</scope>
    <source>
        <strain evidence="2">cv. Yunnan</strain>
        <tissue evidence="1">Leaves</tissue>
    </source>
</reference>
<dbReference type="Proteomes" id="UP001056120">
    <property type="component" value="Linkage Group LG01"/>
</dbReference>
<organism evidence="1 2">
    <name type="scientific">Smallanthus sonchifolius</name>
    <dbReference type="NCBI Taxonomy" id="185202"/>
    <lineage>
        <taxon>Eukaryota</taxon>
        <taxon>Viridiplantae</taxon>
        <taxon>Streptophyta</taxon>
        <taxon>Embryophyta</taxon>
        <taxon>Tracheophyta</taxon>
        <taxon>Spermatophyta</taxon>
        <taxon>Magnoliopsida</taxon>
        <taxon>eudicotyledons</taxon>
        <taxon>Gunneridae</taxon>
        <taxon>Pentapetalae</taxon>
        <taxon>asterids</taxon>
        <taxon>campanulids</taxon>
        <taxon>Asterales</taxon>
        <taxon>Asteraceae</taxon>
        <taxon>Asteroideae</taxon>
        <taxon>Heliantheae alliance</taxon>
        <taxon>Millerieae</taxon>
        <taxon>Smallanthus</taxon>
    </lineage>
</organism>
<name>A0ACB9KD24_9ASTR</name>
<gene>
    <name evidence="1" type="ORF">L1987_04243</name>
</gene>
<dbReference type="EMBL" id="CM042018">
    <property type="protein sequence ID" value="KAI3830109.1"/>
    <property type="molecule type" value="Genomic_DNA"/>
</dbReference>
<comment type="caution">
    <text evidence="1">The sequence shown here is derived from an EMBL/GenBank/DDBJ whole genome shotgun (WGS) entry which is preliminary data.</text>
</comment>